<proteinExistence type="predicted"/>
<accession>A0ABV4T8G7</accession>
<dbReference type="RefSeq" id="WP_373405303.1">
    <property type="nucleotide sequence ID" value="NZ_JBCFQL010000002.1"/>
</dbReference>
<evidence type="ECO:0000313" key="3">
    <source>
        <dbReference type="Proteomes" id="UP001574169"/>
    </source>
</evidence>
<keyword evidence="3" id="KW-1185">Reference proteome</keyword>
<sequence length="142" mass="16992">MKKEKERLLALDKIYHNINLIRNLEEPIDERHLGSISSVIIDYLDSYEYNSRGLLLWLLGYLHGLDSSSKTIKEQLVYVKQLLHDIDNDRFPLKDINGNDDDFTKYNYKSSENFNQQNNRYDNDKYYNENLDLDQQDPDFYS</sequence>
<evidence type="ECO:0000256" key="1">
    <source>
        <dbReference type="SAM" id="MobiDB-lite"/>
    </source>
</evidence>
<reference evidence="2 3" key="1">
    <citation type="submission" date="2024-04" db="EMBL/GenBank/DDBJ databases">
        <title>New Clade of Flavobacterium.</title>
        <authorList>
            <person name="Matos L."/>
            <person name="Proenca D.N."/>
            <person name="Fransisco R.M."/>
            <person name="Chung A.P."/>
            <person name="Maccario L."/>
            <person name="Sorensen S.J."/>
            <person name="Morais P.V."/>
        </authorList>
    </citation>
    <scope>NUCLEOTIDE SEQUENCE [LARGE SCALE GENOMIC DNA]</scope>
    <source>
        <strain evidence="2 3">FZUC8N2.13</strain>
    </source>
</reference>
<name>A0ABV4T8G7_9FLAO</name>
<dbReference type="EMBL" id="JBCFQL010000002">
    <property type="protein sequence ID" value="MFA9190289.1"/>
    <property type="molecule type" value="Genomic_DNA"/>
</dbReference>
<feature type="compositionally biased region" description="Acidic residues" evidence="1">
    <location>
        <begin position="131"/>
        <end position="142"/>
    </location>
</feature>
<comment type="caution">
    <text evidence="2">The sequence shown here is derived from an EMBL/GenBank/DDBJ whole genome shotgun (WGS) entry which is preliminary data.</text>
</comment>
<organism evidence="2 3">
    <name type="scientific">Flavobacterium zubiriense</name>
    <dbReference type="NCBI Taxonomy" id="3138075"/>
    <lineage>
        <taxon>Bacteria</taxon>
        <taxon>Pseudomonadati</taxon>
        <taxon>Bacteroidota</taxon>
        <taxon>Flavobacteriia</taxon>
        <taxon>Flavobacteriales</taxon>
        <taxon>Flavobacteriaceae</taxon>
        <taxon>Flavobacterium</taxon>
    </lineage>
</organism>
<gene>
    <name evidence="2" type="ORF">AAGV28_02795</name>
</gene>
<feature type="region of interest" description="Disordered" evidence="1">
    <location>
        <begin position="114"/>
        <end position="142"/>
    </location>
</feature>
<protein>
    <submittedName>
        <fullName evidence="2">Uncharacterized protein</fullName>
    </submittedName>
</protein>
<dbReference type="Proteomes" id="UP001574169">
    <property type="component" value="Unassembled WGS sequence"/>
</dbReference>
<evidence type="ECO:0000313" key="2">
    <source>
        <dbReference type="EMBL" id="MFA9190289.1"/>
    </source>
</evidence>